<organism evidence="2">
    <name type="scientific">Arundo donax</name>
    <name type="common">Giant reed</name>
    <name type="synonym">Donax arundinaceus</name>
    <dbReference type="NCBI Taxonomy" id="35708"/>
    <lineage>
        <taxon>Eukaryota</taxon>
        <taxon>Viridiplantae</taxon>
        <taxon>Streptophyta</taxon>
        <taxon>Embryophyta</taxon>
        <taxon>Tracheophyta</taxon>
        <taxon>Spermatophyta</taxon>
        <taxon>Magnoliopsida</taxon>
        <taxon>Liliopsida</taxon>
        <taxon>Poales</taxon>
        <taxon>Poaceae</taxon>
        <taxon>PACMAD clade</taxon>
        <taxon>Arundinoideae</taxon>
        <taxon>Arundineae</taxon>
        <taxon>Arundo</taxon>
    </lineage>
</organism>
<accession>A0A0A9EY92</accession>
<keyword evidence="1" id="KW-0472">Membrane</keyword>
<keyword evidence="1" id="KW-0812">Transmembrane</keyword>
<dbReference type="AlphaFoldDB" id="A0A0A9EY92"/>
<protein>
    <submittedName>
        <fullName evidence="2">Uncharacterized protein</fullName>
    </submittedName>
</protein>
<feature type="transmembrane region" description="Helical" evidence="1">
    <location>
        <begin position="35"/>
        <end position="59"/>
    </location>
</feature>
<name>A0A0A9EY92_ARUDO</name>
<dbReference type="EMBL" id="GBRH01192171">
    <property type="protein sequence ID" value="JAE05725.1"/>
    <property type="molecule type" value="Transcribed_RNA"/>
</dbReference>
<proteinExistence type="predicted"/>
<reference evidence="2" key="1">
    <citation type="submission" date="2014-09" db="EMBL/GenBank/DDBJ databases">
        <authorList>
            <person name="Magalhaes I.L.F."/>
            <person name="Oliveira U."/>
            <person name="Santos F.R."/>
            <person name="Vidigal T.H.D.A."/>
            <person name="Brescovit A.D."/>
            <person name="Santos A.J."/>
        </authorList>
    </citation>
    <scope>NUCLEOTIDE SEQUENCE</scope>
    <source>
        <tissue evidence="2">Shoot tissue taken approximately 20 cm above the soil surface</tissue>
    </source>
</reference>
<sequence length="70" mass="8320">MCEVEKLSRQVCFAPFLYCSMSTTIFSYHHSVYPYALTLFFVVCSMILSVLKLYLALLLKYVTGLYYYWF</sequence>
<evidence type="ECO:0000256" key="1">
    <source>
        <dbReference type="SAM" id="Phobius"/>
    </source>
</evidence>
<keyword evidence="1" id="KW-1133">Transmembrane helix</keyword>
<feature type="transmembrane region" description="Helical" evidence="1">
    <location>
        <begin position="12"/>
        <end position="29"/>
    </location>
</feature>
<evidence type="ECO:0000313" key="2">
    <source>
        <dbReference type="EMBL" id="JAE05725.1"/>
    </source>
</evidence>
<reference evidence="2" key="2">
    <citation type="journal article" date="2015" name="Data Brief">
        <title>Shoot transcriptome of the giant reed, Arundo donax.</title>
        <authorList>
            <person name="Barrero R.A."/>
            <person name="Guerrero F.D."/>
            <person name="Moolhuijzen P."/>
            <person name="Goolsby J.A."/>
            <person name="Tidwell J."/>
            <person name="Bellgard S.E."/>
            <person name="Bellgard M.I."/>
        </authorList>
    </citation>
    <scope>NUCLEOTIDE SEQUENCE</scope>
    <source>
        <tissue evidence="2">Shoot tissue taken approximately 20 cm above the soil surface</tissue>
    </source>
</reference>